<evidence type="ECO:0000256" key="1">
    <source>
        <dbReference type="SAM" id="Coils"/>
    </source>
</evidence>
<gene>
    <name evidence="4" type="primary">ftsL_23</name>
    <name evidence="4" type="ORF">SDC9_161651</name>
</gene>
<accession>A0A645FIS5</accession>
<feature type="coiled-coil region" evidence="1">
    <location>
        <begin position="82"/>
        <end position="112"/>
    </location>
</feature>
<keyword evidence="3" id="KW-0812">Transmembrane</keyword>
<dbReference type="PANTHER" id="PTHR40027">
    <property type="entry name" value="CELL DIVISION PROTEIN DIVIC"/>
    <property type="match status" value="1"/>
</dbReference>
<feature type="region of interest" description="Disordered" evidence="2">
    <location>
        <begin position="139"/>
        <end position="159"/>
    </location>
</feature>
<reference evidence="4" key="1">
    <citation type="submission" date="2019-08" db="EMBL/GenBank/DDBJ databases">
        <authorList>
            <person name="Kucharzyk K."/>
            <person name="Murdoch R.W."/>
            <person name="Higgins S."/>
            <person name="Loffler F."/>
        </authorList>
    </citation>
    <scope>NUCLEOTIDE SEQUENCE</scope>
</reference>
<sequence length="159" mass="19125">MKKRNRGRSRKFYKETRVVDISEAREERRRSRTETQSKKEKTANTEKPKKKRKKKRLWRRTLIYMGIICIIFLLAGLSVYKIVDLKLEENRLEGQKQELIKEQKKLKEELKNVNDPEYIEQQARKQLKLIMPGETLYVLPDEKDPENEGMSTKDEKEDK</sequence>
<dbReference type="AlphaFoldDB" id="A0A645FIS5"/>
<keyword evidence="4" id="KW-0131">Cell cycle</keyword>
<proteinExistence type="predicted"/>
<evidence type="ECO:0000256" key="2">
    <source>
        <dbReference type="SAM" id="MobiDB-lite"/>
    </source>
</evidence>
<protein>
    <submittedName>
        <fullName evidence="4">Cell division protein FtsL</fullName>
    </submittedName>
</protein>
<organism evidence="4">
    <name type="scientific">bioreactor metagenome</name>
    <dbReference type="NCBI Taxonomy" id="1076179"/>
    <lineage>
        <taxon>unclassified sequences</taxon>
        <taxon>metagenomes</taxon>
        <taxon>ecological metagenomes</taxon>
    </lineage>
</organism>
<evidence type="ECO:0000313" key="4">
    <source>
        <dbReference type="EMBL" id="MPN14325.1"/>
    </source>
</evidence>
<feature type="region of interest" description="Disordered" evidence="2">
    <location>
        <begin position="23"/>
        <end position="53"/>
    </location>
</feature>
<keyword evidence="4" id="KW-0132">Cell division</keyword>
<comment type="caution">
    <text evidence="4">The sequence shown here is derived from an EMBL/GenBank/DDBJ whole genome shotgun (WGS) entry which is preliminary data.</text>
</comment>
<dbReference type="GO" id="GO:0051301">
    <property type="term" value="P:cell division"/>
    <property type="evidence" value="ECO:0007669"/>
    <property type="project" value="UniProtKB-KW"/>
</dbReference>
<dbReference type="InterPro" id="IPR007060">
    <property type="entry name" value="FtsL/DivIC"/>
</dbReference>
<keyword evidence="3" id="KW-0472">Membrane</keyword>
<dbReference type="PANTHER" id="PTHR40027:SF1">
    <property type="entry name" value="CELL DIVISION PROTEIN DIVIC"/>
    <property type="match status" value="1"/>
</dbReference>
<name>A0A645FIS5_9ZZZZ</name>
<keyword evidence="3" id="KW-1133">Transmembrane helix</keyword>
<feature type="compositionally biased region" description="Basic and acidic residues" evidence="2">
    <location>
        <begin position="23"/>
        <end position="47"/>
    </location>
</feature>
<feature type="transmembrane region" description="Helical" evidence="3">
    <location>
        <begin position="61"/>
        <end position="83"/>
    </location>
</feature>
<dbReference type="EMBL" id="VSSQ01060926">
    <property type="protein sequence ID" value="MPN14325.1"/>
    <property type="molecule type" value="Genomic_DNA"/>
</dbReference>
<dbReference type="Pfam" id="PF04977">
    <property type="entry name" value="DivIC"/>
    <property type="match status" value="1"/>
</dbReference>
<evidence type="ECO:0000256" key="3">
    <source>
        <dbReference type="SAM" id="Phobius"/>
    </source>
</evidence>
<dbReference type="InterPro" id="IPR039076">
    <property type="entry name" value="DivIC"/>
</dbReference>
<keyword evidence="1" id="KW-0175">Coiled coil</keyword>